<feature type="compositionally biased region" description="Polar residues" evidence="2">
    <location>
        <begin position="522"/>
        <end position="541"/>
    </location>
</feature>
<evidence type="ECO:0000313" key="4">
    <source>
        <dbReference type="RefSeq" id="XP_031554126.1"/>
    </source>
</evidence>
<dbReference type="KEGG" id="aten:116291144"/>
<gene>
    <name evidence="4" type="primary">LOC116291144</name>
</gene>
<dbReference type="GeneID" id="116291144"/>
<keyword evidence="1" id="KW-0175">Coiled coil</keyword>
<proteinExistence type="predicted"/>
<feature type="compositionally biased region" description="Basic and acidic residues" evidence="2">
    <location>
        <begin position="314"/>
        <end position="338"/>
    </location>
</feature>
<feature type="region of interest" description="Disordered" evidence="2">
    <location>
        <begin position="314"/>
        <end position="346"/>
    </location>
</feature>
<sequence length="592" mass="69614">MESKLEFLENQLAETEAAASETYNNANKSLRAQYEAMQRDRNDNKDFIIQLQMKLLQSQEEFEKRTHEFEDYKAKCENLQQQLSQVNENYIFQRSQTKKLSDKLKSRTEEAQQYEILKQQCREKQYQVMELNSLLEDKTKELDDVKNWAEALKNRYDTVLEERNEILVKQHTTVESLSRSQNNITDLKIKLNRLTRELTELKKEREKLDKEVAMFRNQAKTENEAYLKATEKIEETKAYFKELLESKDKDLNGTKELADFYHKQVEELKGDLRQSKEELDITLKDNDDLLSQISKLRVEFDMTVETLEEEISKWEETKSNEDEIPKRAQENEDHDSSDGRATNGYNWKKRATSDLLQSIRKRFNKTPDSSTVLTDKRNQQFRKSLSFDSWLEKVIPAYNGLSLESRNKFSLDRTYGHKPMQPLPFETVAQMYSEGTDTVEFSPSRLGMTSQSRETASFPFYDRMRMKHMRKSSSPFPMSECDPVALQVFREFVGEKWREEEMENKKPCQDEESSDDVDSPSLRQKVSSEADDNNNLSSPQFTGKKVTGFRPRSHAITNDIYVTERRHSSDYHLSTEKQSTRYADKEHAEQGS</sequence>
<organism evidence="3 4">
    <name type="scientific">Actinia tenebrosa</name>
    <name type="common">Australian red waratah sea anemone</name>
    <dbReference type="NCBI Taxonomy" id="6105"/>
    <lineage>
        <taxon>Eukaryota</taxon>
        <taxon>Metazoa</taxon>
        <taxon>Cnidaria</taxon>
        <taxon>Anthozoa</taxon>
        <taxon>Hexacorallia</taxon>
        <taxon>Actiniaria</taxon>
        <taxon>Actiniidae</taxon>
        <taxon>Actinia</taxon>
    </lineage>
</organism>
<feature type="coiled-coil region" evidence="1">
    <location>
        <begin position="5"/>
        <end position="96"/>
    </location>
</feature>
<reference evidence="4" key="1">
    <citation type="submission" date="2025-08" db="UniProtKB">
        <authorList>
            <consortium name="RefSeq"/>
        </authorList>
    </citation>
    <scope>IDENTIFICATION</scope>
</reference>
<dbReference type="InParanoid" id="A0A6P8HEH4"/>
<dbReference type="Proteomes" id="UP000515163">
    <property type="component" value="Unplaced"/>
</dbReference>
<feature type="compositionally biased region" description="Basic and acidic residues" evidence="2">
    <location>
        <begin position="562"/>
        <end position="592"/>
    </location>
</feature>
<accession>A0A6P8HEH4</accession>
<protein>
    <submittedName>
        <fullName evidence="4">E3 ubiquitin-protein ligase BRE1-like</fullName>
    </submittedName>
</protein>
<evidence type="ECO:0000256" key="2">
    <source>
        <dbReference type="SAM" id="MobiDB-lite"/>
    </source>
</evidence>
<evidence type="ECO:0000313" key="3">
    <source>
        <dbReference type="Proteomes" id="UP000515163"/>
    </source>
</evidence>
<dbReference type="OrthoDB" id="5962599at2759"/>
<evidence type="ECO:0000256" key="1">
    <source>
        <dbReference type="SAM" id="Coils"/>
    </source>
</evidence>
<feature type="compositionally biased region" description="Basic and acidic residues" evidence="2">
    <location>
        <begin position="500"/>
        <end position="509"/>
    </location>
</feature>
<dbReference type="AlphaFoldDB" id="A0A6P8HEH4"/>
<keyword evidence="3" id="KW-1185">Reference proteome</keyword>
<name>A0A6P8HEH4_ACTTE</name>
<dbReference type="RefSeq" id="XP_031554126.1">
    <property type="nucleotide sequence ID" value="XM_031698266.1"/>
</dbReference>
<feature type="region of interest" description="Disordered" evidence="2">
    <location>
        <begin position="500"/>
        <end position="592"/>
    </location>
</feature>